<keyword evidence="2" id="KW-1185">Reference proteome</keyword>
<evidence type="ECO:0000313" key="1">
    <source>
        <dbReference type="EMBL" id="WGH75728.1"/>
    </source>
</evidence>
<organism evidence="1 2">
    <name type="scientific">Tenacibaculum tangerinum</name>
    <dbReference type="NCBI Taxonomy" id="3038772"/>
    <lineage>
        <taxon>Bacteria</taxon>
        <taxon>Pseudomonadati</taxon>
        <taxon>Bacteroidota</taxon>
        <taxon>Flavobacteriia</taxon>
        <taxon>Flavobacteriales</taxon>
        <taxon>Flavobacteriaceae</taxon>
        <taxon>Tenacibaculum</taxon>
    </lineage>
</organism>
<reference evidence="1 2" key="1">
    <citation type="submission" date="2023-04" db="EMBL/GenBank/DDBJ databases">
        <title>Tenacibaculum tangerinum sp. nov., isolated from sea tidal flat of South Korea.</title>
        <authorList>
            <person name="Lee S.H."/>
            <person name="Kim J.-J."/>
        </authorList>
    </citation>
    <scope>NUCLEOTIDE SEQUENCE [LARGE SCALE GENOMIC DNA]</scope>
    <source>
        <strain evidence="1 2">GRR-S3-23</strain>
    </source>
</reference>
<proteinExistence type="predicted"/>
<sequence length="224" mass="27070">MEKSFCTLLFFLVSLCSYCQDDSLKEISLIFDSTVSLENSDLSYGKLYTSNFRIDNKNHPYFESLNYNVGDLTYNNHKYYNVNLKYDLLNDKLITKINLKEIVLNDVLISNFRINNFSFLNSKKYGFLEILHLSDQLSVFKKHYKTKQKKLDQRYTYFKFKEEENYFFEYKNTMYEFKNKNDFIKVLPEMKKAITNYFRANNKLKRKNSDLFMINLIKYLNNLK</sequence>
<accession>A0ABY8L2Q9</accession>
<name>A0ABY8L2Q9_9FLAO</name>
<dbReference type="Proteomes" id="UP001232001">
    <property type="component" value="Chromosome"/>
</dbReference>
<dbReference type="RefSeq" id="WP_279651602.1">
    <property type="nucleotide sequence ID" value="NZ_CP122539.1"/>
</dbReference>
<protein>
    <submittedName>
        <fullName evidence="1">Uncharacterized protein</fullName>
    </submittedName>
</protein>
<gene>
    <name evidence="1" type="ORF">P8625_00770</name>
</gene>
<dbReference type="EMBL" id="CP122539">
    <property type="protein sequence ID" value="WGH75728.1"/>
    <property type="molecule type" value="Genomic_DNA"/>
</dbReference>
<evidence type="ECO:0000313" key="2">
    <source>
        <dbReference type="Proteomes" id="UP001232001"/>
    </source>
</evidence>